<organism evidence="2 3">
    <name type="scientific">Oryza sativa subsp. japonica</name>
    <name type="common">Rice</name>
    <dbReference type="NCBI Taxonomy" id="39947"/>
    <lineage>
        <taxon>Eukaryota</taxon>
        <taxon>Viridiplantae</taxon>
        <taxon>Streptophyta</taxon>
        <taxon>Embryophyta</taxon>
        <taxon>Tracheophyta</taxon>
        <taxon>Spermatophyta</taxon>
        <taxon>Magnoliopsida</taxon>
        <taxon>Liliopsida</taxon>
        <taxon>Poales</taxon>
        <taxon>Poaceae</taxon>
        <taxon>BOP clade</taxon>
        <taxon>Oryzoideae</taxon>
        <taxon>Oryzeae</taxon>
        <taxon>Oryzinae</taxon>
        <taxon>Oryza</taxon>
        <taxon>Oryza sativa</taxon>
    </lineage>
</organism>
<dbReference type="InParanoid" id="A0A0P0YDL2"/>
<protein>
    <submittedName>
        <fullName evidence="2">Os12g0638250 protein</fullName>
    </submittedName>
</protein>
<dbReference type="EMBL" id="AP014968">
    <property type="protein sequence ID" value="BAT18273.1"/>
    <property type="molecule type" value="Genomic_DNA"/>
</dbReference>
<keyword evidence="3" id="KW-1185">Reference proteome</keyword>
<sequence>MKRRHPWDLGVAHPTSSEARCDRSMEAGLGSGGSMTGAAEPDGYYVGGRQVPRIDGGDMLGRRRINGRGPRKQFNLPRSLGPAKR</sequence>
<feature type="region of interest" description="Disordered" evidence="1">
    <location>
        <begin position="1"/>
        <end position="85"/>
    </location>
</feature>
<feature type="compositionally biased region" description="Basic residues" evidence="1">
    <location>
        <begin position="62"/>
        <end position="71"/>
    </location>
</feature>
<reference evidence="3" key="1">
    <citation type="journal article" date="2005" name="Nature">
        <title>The map-based sequence of the rice genome.</title>
        <authorList>
            <consortium name="International rice genome sequencing project (IRGSP)"/>
            <person name="Matsumoto T."/>
            <person name="Wu J."/>
            <person name="Kanamori H."/>
            <person name="Katayose Y."/>
            <person name="Fujisawa M."/>
            <person name="Namiki N."/>
            <person name="Mizuno H."/>
            <person name="Yamamoto K."/>
            <person name="Antonio B.A."/>
            <person name="Baba T."/>
            <person name="Sakata K."/>
            <person name="Nagamura Y."/>
            <person name="Aoki H."/>
            <person name="Arikawa K."/>
            <person name="Arita K."/>
            <person name="Bito T."/>
            <person name="Chiden Y."/>
            <person name="Fujitsuka N."/>
            <person name="Fukunaka R."/>
            <person name="Hamada M."/>
            <person name="Harada C."/>
            <person name="Hayashi A."/>
            <person name="Hijishita S."/>
            <person name="Honda M."/>
            <person name="Hosokawa S."/>
            <person name="Ichikawa Y."/>
            <person name="Idonuma A."/>
            <person name="Iijima M."/>
            <person name="Ikeda M."/>
            <person name="Ikeno M."/>
            <person name="Ito K."/>
            <person name="Ito S."/>
            <person name="Ito T."/>
            <person name="Ito Y."/>
            <person name="Ito Y."/>
            <person name="Iwabuchi A."/>
            <person name="Kamiya K."/>
            <person name="Karasawa W."/>
            <person name="Kurita K."/>
            <person name="Katagiri S."/>
            <person name="Kikuta A."/>
            <person name="Kobayashi H."/>
            <person name="Kobayashi N."/>
            <person name="Machita K."/>
            <person name="Maehara T."/>
            <person name="Masukawa M."/>
            <person name="Mizubayashi T."/>
            <person name="Mukai Y."/>
            <person name="Nagasaki H."/>
            <person name="Nagata Y."/>
            <person name="Naito S."/>
            <person name="Nakashima M."/>
            <person name="Nakama Y."/>
            <person name="Nakamichi Y."/>
            <person name="Nakamura M."/>
            <person name="Meguro A."/>
            <person name="Negishi M."/>
            <person name="Ohta I."/>
            <person name="Ohta T."/>
            <person name="Okamoto M."/>
            <person name="Ono N."/>
            <person name="Saji S."/>
            <person name="Sakaguchi M."/>
            <person name="Sakai K."/>
            <person name="Shibata M."/>
            <person name="Shimokawa T."/>
            <person name="Song J."/>
            <person name="Takazaki Y."/>
            <person name="Terasawa K."/>
            <person name="Tsugane M."/>
            <person name="Tsuji K."/>
            <person name="Ueda S."/>
            <person name="Waki K."/>
            <person name="Yamagata H."/>
            <person name="Yamamoto M."/>
            <person name="Yamamoto S."/>
            <person name="Yamane H."/>
            <person name="Yoshiki S."/>
            <person name="Yoshihara R."/>
            <person name="Yukawa K."/>
            <person name="Zhong H."/>
            <person name="Yano M."/>
            <person name="Yuan Q."/>
            <person name="Ouyang S."/>
            <person name="Liu J."/>
            <person name="Jones K.M."/>
            <person name="Gansberger K."/>
            <person name="Moffat K."/>
            <person name="Hill J."/>
            <person name="Bera J."/>
            <person name="Fadrosh D."/>
            <person name="Jin S."/>
            <person name="Johri S."/>
            <person name="Kim M."/>
            <person name="Overton L."/>
            <person name="Reardon M."/>
            <person name="Tsitrin T."/>
            <person name="Vuong H."/>
            <person name="Weaver B."/>
            <person name="Ciecko A."/>
            <person name="Tallon L."/>
            <person name="Jackson J."/>
            <person name="Pai G."/>
            <person name="Aken S.V."/>
            <person name="Utterback T."/>
            <person name="Reidmuller S."/>
            <person name="Feldblyum T."/>
            <person name="Hsiao J."/>
            <person name="Zismann V."/>
            <person name="Iobst S."/>
            <person name="de Vazeille A.R."/>
            <person name="Buell C.R."/>
            <person name="Ying K."/>
            <person name="Li Y."/>
            <person name="Lu T."/>
            <person name="Huang Y."/>
            <person name="Zhao Q."/>
            <person name="Feng Q."/>
            <person name="Zhang L."/>
            <person name="Zhu J."/>
            <person name="Weng Q."/>
            <person name="Mu J."/>
            <person name="Lu Y."/>
            <person name="Fan D."/>
            <person name="Liu Y."/>
            <person name="Guan J."/>
            <person name="Zhang Y."/>
            <person name="Yu S."/>
            <person name="Liu X."/>
            <person name="Zhang Y."/>
            <person name="Hong G."/>
            <person name="Han B."/>
            <person name="Choisne N."/>
            <person name="Demange N."/>
            <person name="Orjeda G."/>
            <person name="Samain S."/>
            <person name="Cattolico L."/>
            <person name="Pelletier E."/>
            <person name="Couloux A."/>
            <person name="Segurens B."/>
            <person name="Wincker P."/>
            <person name="D'Hont A."/>
            <person name="Scarpelli C."/>
            <person name="Weissenbach J."/>
            <person name="Salanoubat M."/>
            <person name="Quetier F."/>
            <person name="Yu Y."/>
            <person name="Kim H.R."/>
            <person name="Rambo T."/>
            <person name="Currie J."/>
            <person name="Collura K."/>
            <person name="Luo M."/>
            <person name="Yang T."/>
            <person name="Ammiraju J.S.S."/>
            <person name="Engler F."/>
            <person name="Soderlund C."/>
            <person name="Wing R.A."/>
            <person name="Palmer L.E."/>
            <person name="de la Bastide M."/>
            <person name="Spiegel L."/>
            <person name="Nascimento L."/>
            <person name="Zutavern T."/>
            <person name="O'Shaughnessy A."/>
            <person name="Dike S."/>
            <person name="Dedhia N."/>
            <person name="Preston R."/>
            <person name="Balija V."/>
            <person name="McCombie W.R."/>
            <person name="Chow T."/>
            <person name="Chen H."/>
            <person name="Chung M."/>
            <person name="Chen C."/>
            <person name="Shaw J."/>
            <person name="Wu H."/>
            <person name="Hsiao K."/>
            <person name="Chao Y."/>
            <person name="Chu M."/>
            <person name="Cheng C."/>
            <person name="Hour A."/>
            <person name="Lee P."/>
            <person name="Lin S."/>
            <person name="Lin Y."/>
            <person name="Liou J."/>
            <person name="Liu S."/>
            <person name="Hsing Y."/>
            <person name="Raghuvanshi S."/>
            <person name="Mohanty A."/>
            <person name="Bharti A.K."/>
            <person name="Gaur A."/>
            <person name="Gupta V."/>
            <person name="Kumar D."/>
            <person name="Ravi V."/>
            <person name="Vij S."/>
            <person name="Kapur A."/>
            <person name="Khurana P."/>
            <person name="Khurana P."/>
            <person name="Khurana J.P."/>
            <person name="Tyagi A.K."/>
            <person name="Gaikwad K."/>
            <person name="Singh A."/>
            <person name="Dalal V."/>
            <person name="Srivastava S."/>
            <person name="Dixit A."/>
            <person name="Pal A.K."/>
            <person name="Ghazi I.A."/>
            <person name="Yadav M."/>
            <person name="Pandit A."/>
            <person name="Bhargava A."/>
            <person name="Sureshbabu K."/>
            <person name="Batra K."/>
            <person name="Sharma T.R."/>
            <person name="Mohapatra T."/>
            <person name="Singh N.K."/>
            <person name="Messing J."/>
            <person name="Nelson A.B."/>
            <person name="Fuks G."/>
            <person name="Kavchok S."/>
            <person name="Keizer G."/>
            <person name="Linton E."/>
            <person name="Llaca V."/>
            <person name="Song R."/>
            <person name="Tanyolac B."/>
            <person name="Young S."/>
            <person name="Ho-Il K."/>
            <person name="Hahn J.H."/>
            <person name="Sangsakoo G."/>
            <person name="Vanavichit A."/>
            <person name="de Mattos Luiz.A.T."/>
            <person name="Zimmer P.D."/>
            <person name="Malone G."/>
            <person name="Dellagostin O."/>
            <person name="de Oliveira A.C."/>
            <person name="Bevan M."/>
            <person name="Bancroft I."/>
            <person name="Minx P."/>
            <person name="Cordum H."/>
            <person name="Wilson R."/>
            <person name="Cheng Z."/>
            <person name="Jin W."/>
            <person name="Jiang J."/>
            <person name="Leong S.A."/>
            <person name="Iwama H."/>
            <person name="Gojobori T."/>
            <person name="Itoh T."/>
            <person name="Niimura Y."/>
            <person name="Fujii Y."/>
            <person name="Habara T."/>
            <person name="Sakai H."/>
            <person name="Sato Y."/>
            <person name="Wilson G."/>
            <person name="Kumar K."/>
            <person name="McCouch S."/>
            <person name="Juretic N."/>
            <person name="Hoen D."/>
            <person name="Wright S."/>
            <person name="Bruskiewich R."/>
            <person name="Bureau T."/>
            <person name="Miyao A."/>
            <person name="Hirochika H."/>
            <person name="Nishikawa T."/>
            <person name="Kadowaki K."/>
            <person name="Sugiura M."/>
            <person name="Burr B."/>
            <person name="Sasaki T."/>
        </authorList>
    </citation>
    <scope>NUCLEOTIDE SEQUENCE [LARGE SCALE GENOMIC DNA]</scope>
    <source>
        <strain evidence="3">cv. Nipponbare</strain>
    </source>
</reference>
<reference evidence="2 3" key="3">
    <citation type="journal article" date="2013" name="Rice">
        <title>Improvement of the Oryza sativa Nipponbare reference genome using next generation sequence and optical map data.</title>
        <authorList>
            <person name="Kawahara Y."/>
            <person name="de la Bastide M."/>
            <person name="Hamilton J.P."/>
            <person name="Kanamori H."/>
            <person name="McCombie W.R."/>
            <person name="Ouyang S."/>
            <person name="Schwartz D.C."/>
            <person name="Tanaka T."/>
            <person name="Wu J."/>
            <person name="Zhou S."/>
            <person name="Childs K.L."/>
            <person name="Davidson R.M."/>
            <person name="Lin H."/>
            <person name="Quesada-Ocampo L."/>
            <person name="Vaillancourt B."/>
            <person name="Sakai H."/>
            <person name="Lee S.S."/>
            <person name="Kim J."/>
            <person name="Numa H."/>
            <person name="Itoh T."/>
            <person name="Buell C.R."/>
            <person name="Matsumoto T."/>
        </authorList>
    </citation>
    <scope>NUCLEOTIDE SEQUENCE [LARGE SCALE GENOMIC DNA]</scope>
    <source>
        <strain evidence="3">cv. Nipponbare</strain>
    </source>
</reference>
<reference evidence="2 3" key="2">
    <citation type="journal article" date="2013" name="Plant Cell Physiol.">
        <title>Rice Annotation Project Database (RAP-DB): an integrative and interactive database for rice genomics.</title>
        <authorList>
            <person name="Sakai H."/>
            <person name="Lee S.S."/>
            <person name="Tanaka T."/>
            <person name="Numa H."/>
            <person name="Kim J."/>
            <person name="Kawahara Y."/>
            <person name="Wakimoto H."/>
            <person name="Yang C.C."/>
            <person name="Iwamoto M."/>
            <person name="Abe T."/>
            <person name="Yamada Y."/>
            <person name="Muto A."/>
            <person name="Inokuchi H."/>
            <person name="Ikemura T."/>
            <person name="Matsumoto T."/>
            <person name="Sasaki T."/>
            <person name="Itoh T."/>
        </authorList>
    </citation>
    <scope>NUCLEOTIDE SEQUENCE [LARGE SCALE GENOMIC DNA]</scope>
    <source>
        <strain evidence="3">cv. Nipponbare</strain>
    </source>
</reference>
<dbReference type="Proteomes" id="UP000059680">
    <property type="component" value="Chromosome 12"/>
</dbReference>
<proteinExistence type="predicted"/>
<gene>
    <name evidence="2" type="ordered locus">Os12g0638250</name>
    <name evidence="2" type="ORF">OSNPB_120638250</name>
</gene>
<dbReference type="AlphaFoldDB" id="A0A0P0YDL2"/>
<evidence type="ECO:0000256" key="1">
    <source>
        <dbReference type="SAM" id="MobiDB-lite"/>
    </source>
</evidence>
<dbReference type="PaxDb" id="39947-A0A0P0YDL2"/>
<accession>A0A0P0YDL2</accession>
<evidence type="ECO:0000313" key="3">
    <source>
        <dbReference type="Proteomes" id="UP000059680"/>
    </source>
</evidence>
<evidence type="ECO:0000313" key="2">
    <source>
        <dbReference type="EMBL" id="BAT18273.1"/>
    </source>
</evidence>
<name>A0A0P0YDL2_ORYSJ</name>